<dbReference type="SMART" id="SM00052">
    <property type="entry name" value="EAL"/>
    <property type="match status" value="1"/>
</dbReference>
<dbReference type="InterPro" id="IPR035919">
    <property type="entry name" value="EAL_sf"/>
</dbReference>
<keyword evidence="1" id="KW-0472">Membrane</keyword>
<evidence type="ECO:0000313" key="3">
    <source>
        <dbReference type="EMBL" id="PSV08803.1"/>
    </source>
</evidence>
<dbReference type="Pfam" id="PF00563">
    <property type="entry name" value="EAL"/>
    <property type="match status" value="1"/>
</dbReference>
<keyword evidence="1" id="KW-1133">Transmembrane helix</keyword>
<keyword evidence="1" id="KW-0812">Transmembrane</keyword>
<evidence type="ECO:0000313" key="4">
    <source>
        <dbReference type="Proteomes" id="UP000240530"/>
    </source>
</evidence>
<reference evidence="3 4" key="1">
    <citation type="submission" date="2018-03" db="EMBL/GenBank/DDBJ databases">
        <title>Whole genome sequencing of Histamine producing bacteria.</title>
        <authorList>
            <person name="Butler K."/>
        </authorList>
    </citation>
    <scope>NUCLEOTIDE SEQUENCE [LARGE SCALE GENOMIC DNA]</scope>
    <source>
        <strain evidence="3 4">Res.4.1</strain>
    </source>
</reference>
<dbReference type="InterPro" id="IPR050706">
    <property type="entry name" value="Cyclic-di-GMP_PDE-like"/>
</dbReference>
<dbReference type="PANTHER" id="PTHR33121:SF56">
    <property type="entry name" value="SIGNALLING PROTEIN WITH EAL AND C2 DOMAINS"/>
    <property type="match status" value="1"/>
</dbReference>
<dbReference type="InterPro" id="IPR001633">
    <property type="entry name" value="EAL_dom"/>
</dbReference>
<comment type="caution">
    <text evidence="3">The sequence shown here is derived from an EMBL/GenBank/DDBJ whole genome shotgun (WGS) entry which is preliminary data.</text>
</comment>
<dbReference type="Gene3D" id="3.20.20.450">
    <property type="entry name" value="EAL domain"/>
    <property type="match status" value="1"/>
</dbReference>
<protein>
    <submittedName>
        <fullName evidence="3">EAL domain-containing protein</fullName>
    </submittedName>
</protein>
<dbReference type="SUPFAM" id="SSF141868">
    <property type="entry name" value="EAL domain-like"/>
    <property type="match status" value="1"/>
</dbReference>
<gene>
    <name evidence="3" type="ORF">C0W93_17400</name>
</gene>
<proteinExistence type="predicted"/>
<name>A0A2T3KR90_PHOLD</name>
<sequence>MLYCYVAGGSLNESIAYRIYDTVHNPEEKVIHSHYSHMSYAQRKAVLEQIVIENKNLKGIFYIKDGKYIYSDRDTSINKTVVTDLANKVDEFKNNAVYFYINKKDIYGSPAFIYMFKFGSGYYQMIFYKEAISIPESLFSVKIVSDIDHDILSGKQDIGVRLAHSTLHGVGISVVTGITLKHFAYVYLVTFIIVTALMLLLFAFIERVVSRQNNFNIDIRAGLKNNEFIPYYQGIYSVEKEKFVGAELLCRWNYKGEKILTPASFINILEDSGKINAVTLGLLNQLARDKALFDAINPDMYFSVNITINMLLDNAFVESVIQFIDTNPQLDGCLTFELTERDKRFDYISEVKQAMCLLHSHGIRWALDDFGTGYSNLLTMHKLPIDIIKVDRMFISSKNDIISCDILTKIVDLLDTWKLPIIMEGVETEAELSKVKHLSIDLVQGFYFSKPMAVKEFTHYLRS</sequence>
<dbReference type="AlphaFoldDB" id="A0A2T3KR90"/>
<feature type="domain" description="EAL" evidence="2">
    <location>
        <begin position="212"/>
        <end position="463"/>
    </location>
</feature>
<dbReference type="PANTHER" id="PTHR33121">
    <property type="entry name" value="CYCLIC DI-GMP PHOSPHODIESTERASE PDEF"/>
    <property type="match status" value="1"/>
</dbReference>
<dbReference type="PROSITE" id="PS50883">
    <property type="entry name" value="EAL"/>
    <property type="match status" value="1"/>
</dbReference>
<feature type="transmembrane region" description="Helical" evidence="1">
    <location>
        <begin position="184"/>
        <end position="205"/>
    </location>
</feature>
<dbReference type="Proteomes" id="UP000240530">
    <property type="component" value="Unassembled WGS sequence"/>
</dbReference>
<dbReference type="GO" id="GO:0071111">
    <property type="term" value="F:cyclic-guanylate-specific phosphodiesterase activity"/>
    <property type="evidence" value="ECO:0007669"/>
    <property type="project" value="InterPro"/>
</dbReference>
<accession>A0A2T3KR90</accession>
<organism evidence="3 4">
    <name type="scientific">Photobacterium leiognathi subsp. mandapamensis</name>
    <name type="common">Photobacterium mandapamensis</name>
    <dbReference type="NCBI Taxonomy" id="48408"/>
    <lineage>
        <taxon>Bacteria</taxon>
        <taxon>Pseudomonadati</taxon>
        <taxon>Pseudomonadota</taxon>
        <taxon>Gammaproteobacteria</taxon>
        <taxon>Vibrionales</taxon>
        <taxon>Vibrionaceae</taxon>
        <taxon>Photobacterium</taxon>
    </lineage>
</organism>
<dbReference type="EMBL" id="PYNS01000025">
    <property type="protein sequence ID" value="PSV08803.1"/>
    <property type="molecule type" value="Genomic_DNA"/>
</dbReference>
<evidence type="ECO:0000256" key="1">
    <source>
        <dbReference type="SAM" id="Phobius"/>
    </source>
</evidence>
<evidence type="ECO:0000259" key="2">
    <source>
        <dbReference type="PROSITE" id="PS50883"/>
    </source>
</evidence>
<dbReference type="CDD" id="cd01948">
    <property type="entry name" value="EAL"/>
    <property type="match status" value="1"/>
</dbReference>